<keyword evidence="13" id="KW-1015">Disulfide bond</keyword>
<keyword evidence="2 18" id="KW-0723">Serine/threonine-protein kinase</keyword>
<feature type="domain" description="Protein kinase" evidence="22">
    <location>
        <begin position="460"/>
        <end position="730"/>
    </location>
</feature>
<keyword evidence="12 20" id="KW-0472">Membrane</keyword>
<proteinExistence type="inferred from homology"/>
<evidence type="ECO:0000256" key="14">
    <source>
        <dbReference type="ARBA" id="ARBA00023170"/>
    </source>
</evidence>
<evidence type="ECO:0000256" key="3">
    <source>
        <dbReference type="ARBA" id="ARBA00022536"/>
    </source>
</evidence>
<feature type="signal peptide" evidence="21">
    <location>
        <begin position="1"/>
        <end position="20"/>
    </location>
</feature>
<dbReference type="InterPro" id="IPR011009">
    <property type="entry name" value="Kinase-like_dom_sf"/>
</dbReference>
<evidence type="ECO:0000256" key="20">
    <source>
        <dbReference type="SAM" id="Phobius"/>
    </source>
</evidence>
<dbReference type="FunFam" id="1.10.510.10:FF:000237">
    <property type="entry name" value="G-type lectin S-receptor-like serine/threonine-protein kinase"/>
    <property type="match status" value="1"/>
</dbReference>
<dbReference type="Gene3D" id="1.10.510.10">
    <property type="entry name" value="Transferase(Phosphotransferase) domain 1"/>
    <property type="match status" value="1"/>
</dbReference>
<dbReference type="AlphaFoldDB" id="A0A7N2LYL1"/>
<dbReference type="PANTHER" id="PTHR47976:SF27">
    <property type="entry name" value="RECEPTOR-LIKE SERINE_THREONINE-PROTEIN KINASE"/>
    <property type="match status" value="1"/>
</dbReference>
<dbReference type="Pfam" id="PF00069">
    <property type="entry name" value="Pkinase"/>
    <property type="match status" value="1"/>
</dbReference>
<feature type="binding site" evidence="19">
    <location>
        <position position="489"/>
    </location>
    <ligand>
        <name>ATP</name>
        <dbReference type="ChEBI" id="CHEBI:30616"/>
    </ligand>
</feature>
<keyword evidence="15" id="KW-0325">Glycoprotein</keyword>
<comment type="similarity">
    <text evidence="18">Belongs to the protein kinase superfamily. Ser/Thr protein kinase family.</text>
</comment>
<dbReference type="PROSITE" id="PS00108">
    <property type="entry name" value="PROTEIN_KINASE_ST"/>
    <property type="match status" value="1"/>
</dbReference>
<dbReference type="InterPro" id="IPR008271">
    <property type="entry name" value="Ser/Thr_kinase_AS"/>
</dbReference>
<dbReference type="SMART" id="SM00108">
    <property type="entry name" value="B_lectin"/>
    <property type="match status" value="2"/>
</dbReference>
<dbReference type="Proteomes" id="UP000594261">
    <property type="component" value="Chromosome 6"/>
</dbReference>
<dbReference type="Pfam" id="PF01453">
    <property type="entry name" value="B_lectin"/>
    <property type="match status" value="1"/>
</dbReference>
<evidence type="ECO:0000256" key="8">
    <source>
        <dbReference type="ARBA" id="ARBA00022741"/>
    </source>
</evidence>
<feature type="chain" id="PRO_5029564159" description="Receptor-like serine/threonine-protein kinase" evidence="21">
    <location>
        <begin position="21"/>
        <end position="744"/>
    </location>
</feature>
<dbReference type="FunFam" id="3.30.200.20:FF:000059">
    <property type="entry name" value="S-receptor-like serine/threonine-protein kinase"/>
    <property type="match status" value="1"/>
</dbReference>
<dbReference type="EnsemblPlants" id="QL06p034915:mrna">
    <property type="protein sequence ID" value="QL06p034915:mrna"/>
    <property type="gene ID" value="QL06p034915"/>
</dbReference>
<dbReference type="SUPFAM" id="SSF51110">
    <property type="entry name" value="alpha-D-mannose-specific plant lectins"/>
    <property type="match status" value="2"/>
</dbReference>
<organism evidence="24 25">
    <name type="scientific">Quercus lobata</name>
    <name type="common">Valley oak</name>
    <dbReference type="NCBI Taxonomy" id="97700"/>
    <lineage>
        <taxon>Eukaryota</taxon>
        <taxon>Viridiplantae</taxon>
        <taxon>Streptophyta</taxon>
        <taxon>Embryophyta</taxon>
        <taxon>Tracheophyta</taxon>
        <taxon>Spermatophyta</taxon>
        <taxon>Magnoliopsida</taxon>
        <taxon>eudicotyledons</taxon>
        <taxon>Gunneridae</taxon>
        <taxon>Pentapetalae</taxon>
        <taxon>rosids</taxon>
        <taxon>fabids</taxon>
        <taxon>Fagales</taxon>
        <taxon>Fagaceae</taxon>
        <taxon>Quercus</taxon>
    </lineage>
</organism>
<evidence type="ECO:0000256" key="9">
    <source>
        <dbReference type="ARBA" id="ARBA00022777"/>
    </source>
</evidence>
<evidence type="ECO:0000259" key="22">
    <source>
        <dbReference type="PROSITE" id="PS50011"/>
    </source>
</evidence>
<dbReference type="InterPro" id="IPR001480">
    <property type="entry name" value="Bulb-type_lectin_dom"/>
</dbReference>
<dbReference type="InterPro" id="IPR000719">
    <property type="entry name" value="Prot_kinase_dom"/>
</dbReference>
<comment type="catalytic activity">
    <reaction evidence="17 18">
        <text>L-seryl-[protein] + ATP = O-phospho-L-seryl-[protein] + ADP + H(+)</text>
        <dbReference type="Rhea" id="RHEA:17989"/>
        <dbReference type="Rhea" id="RHEA-COMP:9863"/>
        <dbReference type="Rhea" id="RHEA-COMP:11604"/>
        <dbReference type="ChEBI" id="CHEBI:15378"/>
        <dbReference type="ChEBI" id="CHEBI:29999"/>
        <dbReference type="ChEBI" id="CHEBI:30616"/>
        <dbReference type="ChEBI" id="CHEBI:83421"/>
        <dbReference type="ChEBI" id="CHEBI:456216"/>
        <dbReference type="EC" id="2.7.11.1"/>
    </reaction>
</comment>
<keyword evidence="3" id="KW-0245">EGF-like domain</keyword>
<comment type="subcellular location">
    <subcellularLocation>
        <location evidence="1">Membrane</location>
        <topology evidence="1">Single-pass type I membrane protein</topology>
    </subcellularLocation>
</comment>
<evidence type="ECO:0000256" key="11">
    <source>
        <dbReference type="ARBA" id="ARBA00022989"/>
    </source>
</evidence>
<keyword evidence="7" id="KW-0430">Lectin</keyword>
<evidence type="ECO:0000256" key="15">
    <source>
        <dbReference type="ARBA" id="ARBA00023180"/>
    </source>
</evidence>
<dbReference type="InParanoid" id="A0A7N2LYL1"/>
<evidence type="ECO:0000256" key="2">
    <source>
        <dbReference type="ARBA" id="ARBA00022527"/>
    </source>
</evidence>
<evidence type="ECO:0000256" key="16">
    <source>
        <dbReference type="ARBA" id="ARBA00047899"/>
    </source>
</evidence>
<evidence type="ECO:0000256" key="10">
    <source>
        <dbReference type="ARBA" id="ARBA00022840"/>
    </source>
</evidence>
<evidence type="ECO:0000313" key="25">
    <source>
        <dbReference type="Proteomes" id="UP000594261"/>
    </source>
</evidence>
<dbReference type="EMBL" id="LRBV02000006">
    <property type="status" value="NOT_ANNOTATED_CDS"/>
    <property type="molecule type" value="Genomic_DNA"/>
</dbReference>
<evidence type="ECO:0000256" key="1">
    <source>
        <dbReference type="ARBA" id="ARBA00004479"/>
    </source>
</evidence>
<dbReference type="PROSITE" id="PS50927">
    <property type="entry name" value="BULB_LECTIN"/>
    <property type="match status" value="1"/>
</dbReference>
<evidence type="ECO:0000256" key="17">
    <source>
        <dbReference type="ARBA" id="ARBA00048679"/>
    </source>
</evidence>
<dbReference type="CDD" id="cd14066">
    <property type="entry name" value="STKc_IRAK"/>
    <property type="match status" value="1"/>
</dbReference>
<comment type="catalytic activity">
    <reaction evidence="16 18">
        <text>L-threonyl-[protein] + ATP = O-phospho-L-threonyl-[protein] + ADP + H(+)</text>
        <dbReference type="Rhea" id="RHEA:46608"/>
        <dbReference type="Rhea" id="RHEA-COMP:11060"/>
        <dbReference type="Rhea" id="RHEA-COMP:11605"/>
        <dbReference type="ChEBI" id="CHEBI:15378"/>
        <dbReference type="ChEBI" id="CHEBI:30013"/>
        <dbReference type="ChEBI" id="CHEBI:30616"/>
        <dbReference type="ChEBI" id="CHEBI:61977"/>
        <dbReference type="ChEBI" id="CHEBI:456216"/>
        <dbReference type="EC" id="2.7.11.1"/>
    </reaction>
</comment>
<evidence type="ECO:0000256" key="6">
    <source>
        <dbReference type="ARBA" id="ARBA00022729"/>
    </source>
</evidence>
<dbReference type="SUPFAM" id="SSF56112">
    <property type="entry name" value="Protein kinase-like (PK-like)"/>
    <property type="match status" value="1"/>
</dbReference>
<keyword evidence="25" id="KW-1185">Reference proteome</keyword>
<dbReference type="Gene3D" id="3.30.200.20">
    <property type="entry name" value="Phosphorylase Kinase, domain 1"/>
    <property type="match status" value="1"/>
</dbReference>
<dbReference type="InterPro" id="IPR024171">
    <property type="entry name" value="SRK-like_kinase"/>
</dbReference>
<evidence type="ECO:0000256" key="5">
    <source>
        <dbReference type="ARBA" id="ARBA00022692"/>
    </source>
</evidence>
<feature type="transmembrane region" description="Helical" evidence="20">
    <location>
        <begin position="396"/>
        <end position="423"/>
    </location>
</feature>
<evidence type="ECO:0000259" key="23">
    <source>
        <dbReference type="PROSITE" id="PS50927"/>
    </source>
</evidence>
<evidence type="ECO:0000256" key="7">
    <source>
        <dbReference type="ARBA" id="ARBA00022734"/>
    </source>
</evidence>
<evidence type="ECO:0000256" key="12">
    <source>
        <dbReference type="ARBA" id="ARBA00023136"/>
    </source>
</evidence>
<keyword evidence="14" id="KW-0675">Receptor</keyword>
<dbReference type="FunFam" id="2.90.10.30:FF:000001">
    <property type="entry name" value="Serine/threonine-protein kinase"/>
    <property type="match status" value="1"/>
</dbReference>
<dbReference type="GO" id="GO:0005524">
    <property type="term" value="F:ATP binding"/>
    <property type="evidence" value="ECO:0007669"/>
    <property type="project" value="UniProtKB-UniRule"/>
</dbReference>
<evidence type="ECO:0000313" key="24">
    <source>
        <dbReference type="EnsemblPlants" id="QL06p034915:mrna"/>
    </source>
</evidence>
<dbReference type="FunFam" id="2.90.10.10:FF:000013">
    <property type="entry name" value="G-type lectin S-receptor-like serine/threonine-protein kinase LECRK1"/>
    <property type="match status" value="1"/>
</dbReference>
<accession>A0A7N2LYL1</accession>
<evidence type="ECO:0000256" key="4">
    <source>
        <dbReference type="ARBA" id="ARBA00022679"/>
    </source>
</evidence>
<evidence type="ECO:0000256" key="13">
    <source>
        <dbReference type="ARBA" id="ARBA00023157"/>
    </source>
</evidence>
<evidence type="ECO:0000256" key="21">
    <source>
        <dbReference type="SAM" id="SignalP"/>
    </source>
</evidence>
<dbReference type="GO" id="GO:0004674">
    <property type="term" value="F:protein serine/threonine kinase activity"/>
    <property type="evidence" value="ECO:0007669"/>
    <property type="project" value="UniProtKB-KW"/>
</dbReference>
<feature type="domain" description="Bulb-type lectin" evidence="23">
    <location>
        <begin position="31"/>
        <end position="151"/>
    </location>
</feature>
<keyword evidence="10 18" id="KW-0067">ATP-binding</keyword>
<sequence length="744" mass="83833">MASIYIVFFLLSISFTRGGAQPQQNQCRHRISLGSSLHPTTPTRSWPSPSGQFAFGFYQLGNGFMVGIWLVGIDDNTVVWTANRDDPPVTSNATTLDLTQSGKLLLTTDEQGEEKIISATMSESASYACMFDSGNFVLYNKNDSIIWETFRYPTDTILGGQILSSGCQLLSSLSDTNHSTGRYRLKMQIDGNLVVYPVNTLDIVTEVYWASGTNGYTLKYRLYLSHTGLLQIINSTSMNNVQHLSSSLEGNSTNTIYRATLDVNGFFQLYSHAFDNTGKPNSSVIEWSALEDKDLCKVNGFCGFNSFCTLNDNQPYCVCLPGTDFVDENHTSLSCERNFLEVRCGAGKDHVASYNIITTVNMMWKDIPYTYEPMSTKEECDNPVKPSVYMFTSKKVIVHILALILAFATFSCLALGISGLYMFKIRVLRYKRLKENETLDLTKGLALNLFSYDELRRATRGFKDELGKGSFGTVYKGALYKGKKLVAVKRLEKLVEESEKEFQAEMRAIGRTHHKNLVQLLGYCAEGSKRLLVYEYMSNGSLADVLFKGIRRPDWDERVRIALDVARGILYLHEECKAPIIHCDIKPSNILMDDFWTAKISDFGLAKLLMPDQIRTFMMVRGTRGYMALEWQKNTPISMKADVYSYGMVLLEIVCCRRNMDVNASILEEIILSTWVYKCFVARELDKIVGGEEVDKRTLENMVKVGLWCIQDEPFLRPSMKSVVLMLEGITDISVPPCPANIPM</sequence>
<dbReference type="InterPro" id="IPR036426">
    <property type="entry name" value="Bulb-type_lectin_dom_sf"/>
</dbReference>
<keyword evidence="5 20" id="KW-0812">Transmembrane</keyword>
<keyword evidence="6 21" id="KW-0732">Signal</keyword>
<dbReference type="GO" id="GO:0016020">
    <property type="term" value="C:membrane"/>
    <property type="evidence" value="ECO:0007669"/>
    <property type="project" value="UniProtKB-SubCell"/>
</dbReference>
<dbReference type="Gramene" id="QL06p034915:mrna">
    <property type="protein sequence ID" value="QL06p034915:mrna"/>
    <property type="gene ID" value="QL06p034915"/>
</dbReference>
<dbReference type="SMART" id="SM00220">
    <property type="entry name" value="S_TKc"/>
    <property type="match status" value="1"/>
</dbReference>
<reference evidence="24" key="2">
    <citation type="submission" date="2021-01" db="UniProtKB">
        <authorList>
            <consortium name="EnsemblPlants"/>
        </authorList>
    </citation>
    <scope>IDENTIFICATION</scope>
</reference>
<protein>
    <recommendedName>
        <fullName evidence="18">Receptor-like serine/threonine-protein kinase</fullName>
        <ecNumber evidence="18">2.7.11.1</ecNumber>
    </recommendedName>
</protein>
<reference evidence="24 25" key="1">
    <citation type="journal article" date="2016" name="G3 (Bethesda)">
        <title>First Draft Assembly and Annotation of the Genome of a California Endemic Oak Quercus lobata Nee (Fagaceae).</title>
        <authorList>
            <person name="Sork V.L."/>
            <person name="Fitz-Gibbon S.T."/>
            <person name="Puiu D."/>
            <person name="Crepeau M."/>
            <person name="Gugger P.F."/>
            <person name="Sherman R."/>
            <person name="Stevens K."/>
            <person name="Langley C.H."/>
            <person name="Pellegrini M."/>
            <person name="Salzberg S.L."/>
        </authorList>
    </citation>
    <scope>NUCLEOTIDE SEQUENCE [LARGE SCALE GENOMIC DNA]</scope>
    <source>
        <strain evidence="24 25">cv. SW786</strain>
    </source>
</reference>
<dbReference type="InterPro" id="IPR051343">
    <property type="entry name" value="G-type_lectin_kinases/EP1-like"/>
</dbReference>
<keyword evidence="4 18" id="KW-0808">Transferase</keyword>
<dbReference type="PANTHER" id="PTHR47976">
    <property type="entry name" value="G-TYPE LECTIN S-RECEPTOR-LIKE SERINE/THREONINE-PROTEIN KINASE SD2-5"/>
    <property type="match status" value="1"/>
</dbReference>
<dbReference type="InterPro" id="IPR017441">
    <property type="entry name" value="Protein_kinase_ATP_BS"/>
</dbReference>
<dbReference type="Gene3D" id="2.90.10.10">
    <property type="entry name" value="Bulb-type lectin domain"/>
    <property type="match status" value="2"/>
</dbReference>
<dbReference type="GO" id="GO:0030246">
    <property type="term" value="F:carbohydrate binding"/>
    <property type="evidence" value="ECO:0007669"/>
    <property type="project" value="UniProtKB-KW"/>
</dbReference>
<keyword evidence="8 18" id="KW-0547">Nucleotide-binding</keyword>
<dbReference type="FunFam" id="2.90.10.10:FF:000026">
    <property type="entry name" value="Serine/threonine-protein kinase"/>
    <property type="match status" value="1"/>
</dbReference>
<evidence type="ECO:0000256" key="18">
    <source>
        <dbReference type="PIRNR" id="PIRNR000641"/>
    </source>
</evidence>
<dbReference type="PROSITE" id="PS00107">
    <property type="entry name" value="PROTEIN_KINASE_ATP"/>
    <property type="match status" value="1"/>
</dbReference>
<keyword evidence="11 20" id="KW-1133">Transmembrane helix</keyword>
<dbReference type="OMA" id="DSPPNAY"/>
<dbReference type="PIRSF" id="PIRSF000641">
    <property type="entry name" value="SRK"/>
    <property type="match status" value="1"/>
</dbReference>
<evidence type="ECO:0000256" key="19">
    <source>
        <dbReference type="PROSITE-ProRule" id="PRU10141"/>
    </source>
</evidence>
<dbReference type="PROSITE" id="PS50011">
    <property type="entry name" value="PROTEIN_KINASE_DOM"/>
    <property type="match status" value="1"/>
</dbReference>
<keyword evidence="9 18" id="KW-0418">Kinase</keyword>
<dbReference type="EC" id="2.7.11.1" evidence="18"/>
<name>A0A7N2LYL1_QUELO</name>